<evidence type="ECO:0000256" key="9">
    <source>
        <dbReference type="ARBA" id="ARBA00025687"/>
    </source>
</evidence>
<dbReference type="RefSeq" id="XP_014542681.1">
    <property type="nucleotide sequence ID" value="XM_014687195.1"/>
</dbReference>
<proteinExistence type="inferred from homology"/>
<dbReference type="InterPro" id="IPR038566">
    <property type="entry name" value="Mediator_Med6_sf"/>
</dbReference>
<dbReference type="GO" id="GO:0016592">
    <property type="term" value="C:mediator complex"/>
    <property type="evidence" value="ECO:0007669"/>
    <property type="project" value="InterPro"/>
</dbReference>
<dbReference type="GO" id="GO:0006357">
    <property type="term" value="P:regulation of transcription by RNA polymerase II"/>
    <property type="evidence" value="ECO:0007669"/>
    <property type="project" value="InterPro"/>
</dbReference>
<evidence type="ECO:0000313" key="13">
    <source>
        <dbReference type="EMBL" id="QLI69636.1"/>
    </source>
</evidence>
<dbReference type="AlphaFoldDB" id="A0A7D5UXE7"/>
<evidence type="ECO:0000256" key="7">
    <source>
        <dbReference type="ARBA" id="ARBA00023163"/>
    </source>
</evidence>
<dbReference type="Pfam" id="PF04934">
    <property type="entry name" value="Med6"/>
    <property type="match status" value="1"/>
</dbReference>
<evidence type="ECO:0000256" key="5">
    <source>
        <dbReference type="ARBA" id="ARBA00023015"/>
    </source>
</evidence>
<dbReference type="KEGG" id="mbrn:26244630"/>
<comment type="subcellular location">
    <subcellularLocation>
        <location evidence="1 11">Nucleus</location>
    </subcellularLocation>
</comment>
<evidence type="ECO:0000256" key="11">
    <source>
        <dbReference type="RuleBase" id="RU364143"/>
    </source>
</evidence>
<gene>
    <name evidence="13" type="primary">med-6</name>
    <name evidence="11" type="synonym">MED6</name>
    <name evidence="13" type="ORF">G6M90_00g061910</name>
</gene>
<sequence>MDNPNDPPLDEIQWRSPQTLASMGGLHSNTILFYFAESPFFERTSNNAVITSQAMNNIAMYHFIQTREAFEGRLKTMSGLEFIVGEEPAETGPGMGTGVWVIRKQTRRKRYQEEDEITVHASFFVVGENIYMAPTLADILASRIMTISSAISKALPAAESVRKWRPATGHVYQLPTNQAAGGRAKGQDSKEDTPLPDTAAKPAAAAQKNDEVPMERAAEEAFMAHMRHGGEYIDENAITGRPGEFHLSSTGRKVVVPLPKKGPDGVGAMNGPAPISTKVDAKKEGKSGRTPKSASTPGKLKKKRSKMSATNTPVAT</sequence>
<comment type="function">
    <text evidence="9 11">Component of the Mediator complex, a coactivator involved in the regulated transcription of nearly all RNA polymerase II-dependent genes. Mediator functions as a bridge to convey information from gene-specific regulatory proteins to the basal RNA polymerase II transcription machinery. Mediator is recruited to promoters by direct interactions with regulatory proteins and serves as a scaffold for the assembly of a functional preinitiation complex with RNA polymerase II and the general transcription factors.</text>
</comment>
<dbReference type="GO" id="GO:0003712">
    <property type="term" value="F:transcription coregulator activity"/>
    <property type="evidence" value="ECO:0007669"/>
    <property type="project" value="InterPro"/>
</dbReference>
<evidence type="ECO:0000256" key="4">
    <source>
        <dbReference type="ARBA" id="ARBA00020634"/>
    </source>
</evidence>
<keyword evidence="7 11" id="KW-0804">Transcription</keyword>
<evidence type="ECO:0000256" key="8">
    <source>
        <dbReference type="ARBA" id="ARBA00023242"/>
    </source>
</evidence>
<comment type="subunit">
    <text evidence="3 11">Component of the Mediator complex.</text>
</comment>
<feature type="compositionally biased region" description="Polar residues" evidence="12">
    <location>
        <begin position="307"/>
        <end position="316"/>
    </location>
</feature>
<keyword evidence="14" id="KW-1185">Reference proteome</keyword>
<dbReference type="Proteomes" id="UP000510686">
    <property type="component" value="Chromosome 3"/>
</dbReference>
<dbReference type="GeneID" id="26244630"/>
<accession>A0A7D5UXE7</accession>
<dbReference type="EMBL" id="CP058934">
    <property type="protein sequence ID" value="QLI69636.1"/>
    <property type="molecule type" value="Genomic_DNA"/>
</dbReference>
<organism evidence="13 14">
    <name type="scientific">Metarhizium brunneum</name>
    <dbReference type="NCBI Taxonomy" id="500148"/>
    <lineage>
        <taxon>Eukaryota</taxon>
        <taxon>Fungi</taxon>
        <taxon>Dikarya</taxon>
        <taxon>Ascomycota</taxon>
        <taxon>Pezizomycotina</taxon>
        <taxon>Sordariomycetes</taxon>
        <taxon>Hypocreomycetidae</taxon>
        <taxon>Hypocreales</taxon>
        <taxon>Clavicipitaceae</taxon>
        <taxon>Metarhizium</taxon>
    </lineage>
</organism>
<evidence type="ECO:0000256" key="6">
    <source>
        <dbReference type="ARBA" id="ARBA00023159"/>
    </source>
</evidence>
<evidence type="ECO:0000256" key="12">
    <source>
        <dbReference type="SAM" id="MobiDB-lite"/>
    </source>
</evidence>
<evidence type="ECO:0000256" key="3">
    <source>
        <dbReference type="ARBA" id="ARBA00011837"/>
    </source>
</evidence>
<evidence type="ECO:0000256" key="1">
    <source>
        <dbReference type="ARBA" id="ARBA00004123"/>
    </source>
</evidence>
<evidence type="ECO:0000313" key="14">
    <source>
        <dbReference type="Proteomes" id="UP000510686"/>
    </source>
</evidence>
<evidence type="ECO:0000256" key="10">
    <source>
        <dbReference type="ARBA" id="ARBA00031259"/>
    </source>
</evidence>
<name>A0A7D5UXE7_9HYPO</name>
<dbReference type="FunFam" id="3.10.450.580:FF:000003">
    <property type="entry name" value="Mediator of RNA polymerase II transcription subunit 6"/>
    <property type="match status" value="1"/>
</dbReference>
<feature type="region of interest" description="Disordered" evidence="12">
    <location>
        <begin position="256"/>
        <end position="316"/>
    </location>
</feature>
<evidence type="ECO:0000256" key="2">
    <source>
        <dbReference type="ARBA" id="ARBA00007526"/>
    </source>
</evidence>
<keyword evidence="5 11" id="KW-0805">Transcription regulation</keyword>
<feature type="region of interest" description="Disordered" evidence="12">
    <location>
        <begin position="173"/>
        <end position="212"/>
    </location>
</feature>
<dbReference type="PANTHER" id="PTHR13104">
    <property type="entry name" value="MED-6-RELATED"/>
    <property type="match status" value="1"/>
</dbReference>
<dbReference type="OrthoDB" id="344220at2759"/>
<comment type="similarity">
    <text evidence="2 11">Belongs to the Mediator complex subunit 6 family.</text>
</comment>
<keyword evidence="6 11" id="KW-0010">Activator</keyword>
<reference evidence="13 14" key="1">
    <citation type="submission" date="2020-07" db="EMBL/GenBank/DDBJ databases">
        <title>Telomere length de novo assembly of all 7 chromosomes of the fungus, Metarhizium brunneum, using a novel assembly pipeline.</title>
        <authorList>
            <person name="Saud z."/>
            <person name="Kortsinoglou A."/>
            <person name="Kouvelis V.N."/>
            <person name="Butt T.M."/>
        </authorList>
    </citation>
    <scope>NUCLEOTIDE SEQUENCE [LARGE SCALE GENOMIC DNA]</scope>
    <source>
        <strain evidence="13 14">4556</strain>
    </source>
</reference>
<dbReference type="Gene3D" id="3.10.450.580">
    <property type="entry name" value="Mediator complex, subunit Med6"/>
    <property type="match status" value="1"/>
</dbReference>
<keyword evidence="8 11" id="KW-0539">Nucleus</keyword>
<dbReference type="InterPro" id="IPR007018">
    <property type="entry name" value="Mediator_Med6"/>
</dbReference>
<protein>
    <recommendedName>
        <fullName evidence="4 11">Mediator of RNA polymerase II transcription subunit 6</fullName>
    </recommendedName>
    <alternativeName>
        <fullName evidence="10 11">Mediator complex subunit 6</fullName>
    </alternativeName>
</protein>